<evidence type="ECO:0000313" key="2">
    <source>
        <dbReference type="Proteomes" id="UP000704762"/>
    </source>
</evidence>
<accession>A0ABS2RIV9</accession>
<proteinExistence type="predicted"/>
<dbReference type="RefSeq" id="WP_204917429.1">
    <property type="nucleotide sequence ID" value="NZ_BAAAQP010000002.1"/>
</dbReference>
<organism evidence="1 2">
    <name type="scientific">Microlunatus panaciterrae</name>
    <dbReference type="NCBI Taxonomy" id="400768"/>
    <lineage>
        <taxon>Bacteria</taxon>
        <taxon>Bacillati</taxon>
        <taxon>Actinomycetota</taxon>
        <taxon>Actinomycetes</taxon>
        <taxon>Propionibacteriales</taxon>
        <taxon>Propionibacteriaceae</taxon>
        <taxon>Microlunatus</taxon>
    </lineage>
</organism>
<dbReference type="InterPro" id="IPR009003">
    <property type="entry name" value="Peptidase_S1_PA"/>
</dbReference>
<gene>
    <name evidence="1" type="ORF">JOE57_001862</name>
</gene>
<keyword evidence="2" id="KW-1185">Reference proteome</keyword>
<evidence type="ECO:0008006" key="3">
    <source>
        <dbReference type="Google" id="ProtNLM"/>
    </source>
</evidence>
<dbReference type="EMBL" id="JAFBCF010000001">
    <property type="protein sequence ID" value="MBM7798941.1"/>
    <property type="molecule type" value="Genomic_DNA"/>
</dbReference>
<comment type="caution">
    <text evidence="1">The sequence shown here is derived from an EMBL/GenBank/DDBJ whole genome shotgun (WGS) entry which is preliminary data.</text>
</comment>
<name>A0ABS2RIV9_9ACTN</name>
<reference evidence="1 2" key="1">
    <citation type="submission" date="2021-01" db="EMBL/GenBank/DDBJ databases">
        <title>Sequencing the genomes of 1000 actinobacteria strains.</title>
        <authorList>
            <person name="Klenk H.-P."/>
        </authorList>
    </citation>
    <scope>NUCLEOTIDE SEQUENCE [LARGE SCALE GENOMIC DNA]</scope>
    <source>
        <strain evidence="1 2">DSM 18662</strain>
    </source>
</reference>
<dbReference type="SUPFAM" id="SSF50494">
    <property type="entry name" value="Trypsin-like serine proteases"/>
    <property type="match status" value="1"/>
</dbReference>
<dbReference type="Proteomes" id="UP000704762">
    <property type="component" value="Unassembled WGS sequence"/>
</dbReference>
<evidence type="ECO:0000313" key="1">
    <source>
        <dbReference type="EMBL" id="MBM7798941.1"/>
    </source>
</evidence>
<protein>
    <recommendedName>
        <fullName evidence="3">Trypsin</fullName>
    </recommendedName>
</protein>
<sequence length="324" mass="34190">MDIPPEVLAAKELFEAPLFEAGLISGCDVGVRDEDAPDPEDLALRVFVPDRDNVPAAVVEATALFPFPVVIIQRVFQITGSLPDIDRERPVLGGVSVAASRFHATGSDFVGTLGSIVRDAADPSVFYGLSNHHVLCHDINRAQGDEIVQPRPSVLGVLPGDRIGTLERWAFPETTATGTVDAAVCRLEVDSVPEIKEIGPVFGTVDVTHAVHVSKRGATTGLTFGWVSGTFLSATADYSDMPAVGASTSRTLTGQLQVHIDFPQTVIFGDSGDSGSVVLAQDDGGFDRVVGLYWASGSASLGDPLEHGVCTPATVVESQLNIRF</sequence>